<dbReference type="eggNOG" id="COG0438">
    <property type="taxonomic scope" value="Bacteria"/>
</dbReference>
<proteinExistence type="predicted"/>
<dbReference type="Pfam" id="PF13439">
    <property type="entry name" value="Glyco_transf_4"/>
    <property type="match status" value="1"/>
</dbReference>
<dbReference type="Gene3D" id="3.40.50.2000">
    <property type="entry name" value="Glycogen Phosphorylase B"/>
    <property type="match status" value="2"/>
</dbReference>
<keyword evidence="1" id="KW-1133">Transmembrane helix</keyword>
<dbReference type="STRING" id="443144.GM21_3508"/>
<dbReference type="PANTHER" id="PTHR12526">
    <property type="entry name" value="GLYCOSYLTRANSFERASE"/>
    <property type="match status" value="1"/>
</dbReference>
<protein>
    <submittedName>
        <fullName evidence="3">Glycosyl transferase group 1</fullName>
    </submittedName>
</protein>
<dbReference type="CDD" id="cd03794">
    <property type="entry name" value="GT4_WbuB-like"/>
    <property type="match status" value="1"/>
</dbReference>
<dbReference type="InterPro" id="IPR028098">
    <property type="entry name" value="Glyco_trans_4-like_N"/>
</dbReference>
<organism evidence="3">
    <name type="scientific">Geobacter sp. (strain M21)</name>
    <dbReference type="NCBI Taxonomy" id="443144"/>
    <lineage>
        <taxon>Bacteria</taxon>
        <taxon>Pseudomonadati</taxon>
        <taxon>Thermodesulfobacteriota</taxon>
        <taxon>Desulfuromonadia</taxon>
        <taxon>Geobacterales</taxon>
        <taxon>Geobacteraceae</taxon>
        <taxon>Geobacter</taxon>
    </lineage>
</organism>
<evidence type="ECO:0000256" key="1">
    <source>
        <dbReference type="SAM" id="Phobius"/>
    </source>
</evidence>
<reference evidence="3" key="1">
    <citation type="submission" date="2009-07" db="EMBL/GenBank/DDBJ databases">
        <title>Complete sequence of Geobacter sp. M21.</title>
        <authorList>
            <consortium name="US DOE Joint Genome Institute"/>
            <person name="Lucas S."/>
            <person name="Copeland A."/>
            <person name="Lapidus A."/>
            <person name="Glavina del Rio T."/>
            <person name="Dalin E."/>
            <person name="Tice H."/>
            <person name="Bruce D."/>
            <person name="Goodwin L."/>
            <person name="Pitluck S."/>
            <person name="Saunders E."/>
            <person name="Brettin T."/>
            <person name="Detter J.C."/>
            <person name="Han C."/>
            <person name="Larimer F."/>
            <person name="Land M."/>
            <person name="Hauser L."/>
            <person name="Kyrpides N."/>
            <person name="Ovchinnikova G."/>
            <person name="Lovley D."/>
        </authorList>
    </citation>
    <scope>NUCLEOTIDE SEQUENCE [LARGE SCALE GENOMIC DNA]</scope>
    <source>
        <strain evidence="3">M21</strain>
    </source>
</reference>
<evidence type="ECO:0000313" key="3">
    <source>
        <dbReference type="EMBL" id="ACT19529.1"/>
    </source>
</evidence>
<keyword evidence="3" id="KW-0808">Transferase</keyword>
<dbReference type="KEGG" id="gem:GM21_3508"/>
<dbReference type="GO" id="GO:0016757">
    <property type="term" value="F:glycosyltransferase activity"/>
    <property type="evidence" value="ECO:0007669"/>
    <property type="project" value="UniProtKB-ARBA"/>
</dbReference>
<keyword evidence="1" id="KW-0472">Membrane</keyword>
<feature type="domain" description="Glycosyltransferase subfamily 4-like N-terminal" evidence="2">
    <location>
        <begin position="64"/>
        <end position="170"/>
    </location>
</feature>
<sequence>MVLHRLLSGLASTSYCLISSGRKHDAGDAACERLDAPYFYLPKVRQLPPVAIPGLSALFVCINLLWVVLRRSRQIEDMARREGCEAIVACTGDFYDLPAAFLACRRMKIPFVPYIFDDYGYQWLGFRRSIAKRLERVLLSFAAAVIVPNEYLQREYATRHGIDSTVIHNPCSLPDLERLDQGPKMFGEGVNIVYTGSIYHAHYDAFANLIAALRLLGRPEVKLHLFTAQSERELAGQGIGGPQVVHHPHVPQREVERILRQADLLFLPLAFRSPIPEVIRTSAPGKMGEYLAVGRPVLVHALPDSFIAWYFRANGCGIVVDQHDAGVLSQAIEALLSDPQALTDMGLKARKRAQVDFDVTVVRSQFLALLKRIGFRCGA</sequence>
<dbReference type="AlphaFoldDB" id="C6E5K5"/>
<accession>C6E5K5</accession>
<dbReference type="EMBL" id="CP001661">
    <property type="protein sequence ID" value="ACT19529.1"/>
    <property type="molecule type" value="Genomic_DNA"/>
</dbReference>
<gene>
    <name evidence="3" type="ordered locus">GM21_3508</name>
</gene>
<dbReference type="SUPFAM" id="SSF53756">
    <property type="entry name" value="UDP-Glycosyltransferase/glycogen phosphorylase"/>
    <property type="match status" value="1"/>
</dbReference>
<evidence type="ECO:0000259" key="2">
    <source>
        <dbReference type="Pfam" id="PF13439"/>
    </source>
</evidence>
<keyword evidence="1" id="KW-0812">Transmembrane</keyword>
<dbReference type="HOGENOM" id="CLU_691891_0_0_7"/>
<dbReference type="Pfam" id="PF13692">
    <property type="entry name" value="Glyco_trans_1_4"/>
    <property type="match status" value="1"/>
</dbReference>
<dbReference type="CAZy" id="GT4">
    <property type="family name" value="Glycosyltransferase Family 4"/>
</dbReference>
<name>C6E5K5_GEOSM</name>
<feature type="transmembrane region" description="Helical" evidence="1">
    <location>
        <begin position="50"/>
        <end position="69"/>
    </location>
</feature>